<feature type="domain" description="DOD-type homing endonuclease" evidence="3">
    <location>
        <begin position="286"/>
        <end position="414"/>
    </location>
</feature>
<evidence type="ECO:0000259" key="4">
    <source>
        <dbReference type="PROSITE" id="PS51192"/>
    </source>
</evidence>
<dbReference type="EMBL" id="MK500567">
    <property type="protein sequence ID" value="QBK92009.1"/>
    <property type="molecule type" value="Genomic_DNA"/>
</dbReference>
<dbReference type="GO" id="GO:0005524">
    <property type="term" value="F:ATP binding"/>
    <property type="evidence" value="ECO:0007669"/>
    <property type="project" value="InterPro"/>
</dbReference>
<reference evidence="5" key="1">
    <citation type="journal article" date="2019" name="MBio">
        <title>Virus Genomes from Deep Sea Sediments Expand the Ocean Megavirome and Support Independent Origins of Viral Gigantism.</title>
        <authorList>
            <person name="Backstrom D."/>
            <person name="Yutin N."/>
            <person name="Jorgensen S.L."/>
            <person name="Dharamshi J."/>
            <person name="Homa F."/>
            <person name="Zaremba-Niedwiedzka K."/>
            <person name="Spang A."/>
            <person name="Wolf Y.I."/>
            <person name="Koonin E.V."/>
            <person name="Ettema T.J."/>
        </authorList>
    </citation>
    <scope>NUCLEOTIDE SEQUENCE</scope>
</reference>
<dbReference type="InterPro" id="IPR027417">
    <property type="entry name" value="P-loop_NTPase"/>
</dbReference>
<keyword evidence="1" id="KW-0068">Autocatalytic cleavage</keyword>
<dbReference type="GO" id="GO:0016539">
    <property type="term" value="P:intein-mediated protein splicing"/>
    <property type="evidence" value="ECO:0007669"/>
    <property type="project" value="InterPro"/>
</dbReference>
<dbReference type="SUPFAM" id="SSF55608">
    <property type="entry name" value="Homing endonucleases"/>
    <property type="match status" value="2"/>
</dbReference>
<dbReference type="Gene3D" id="3.10.28.10">
    <property type="entry name" value="Homing endonucleases"/>
    <property type="match status" value="2"/>
</dbReference>
<gene>
    <name evidence="5" type="ORF">LCPAC304_03520</name>
</gene>
<protein>
    <submittedName>
        <fullName evidence="5">A18-like helicase</fullName>
    </submittedName>
</protein>
<accession>A0A481ZA80</accession>
<dbReference type="InterPro" id="IPR007868">
    <property type="entry name" value="Hom_end_hint"/>
</dbReference>
<organism evidence="5">
    <name type="scientific">Pithovirus LCPAC304</name>
    <dbReference type="NCBI Taxonomy" id="2506594"/>
    <lineage>
        <taxon>Viruses</taxon>
        <taxon>Pithoviruses</taxon>
    </lineage>
</organism>
<keyword evidence="5" id="KW-0347">Helicase</keyword>
<dbReference type="SUPFAM" id="SSF51294">
    <property type="entry name" value="Hedgehog/intein (Hint) domain"/>
    <property type="match status" value="1"/>
</dbReference>
<proteinExistence type="predicted"/>
<dbReference type="GO" id="GO:0016787">
    <property type="term" value="F:hydrolase activity"/>
    <property type="evidence" value="ECO:0007669"/>
    <property type="project" value="InterPro"/>
</dbReference>
<keyword evidence="2" id="KW-0651">Protein splicing</keyword>
<dbReference type="InterPro" id="IPR004042">
    <property type="entry name" value="Intein_endonuc_central"/>
</dbReference>
<dbReference type="GO" id="GO:0003677">
    <property type="term" value="F:DNA binding"/>
    <property type="evidence" value="ECO:0007669"/>
    <property type="project" value="InterPro"/>
</dbReference>
<evidence type="ECO:0000313" key="5">
    <source>
        <dbReference type="EMBL" id="QBK92009.1"/>
    </source>
</evidence>
<evidence type="ECO:0000256" key="1">
    <source>
        <dbReference type="ARBA" id="ARBA00022813"/>
    </source>
</evidence>
<dbReference type="InterPro" id="IPR006935">
    <property type="entry name" value="Helicase/UvrB_N"/>
</dbReference>
<dbReference type="InterPro" id="IPR014001">
    <property type="entry name" value="Helicase_ATP-bd"/>
</dbReference>
<dbReference type="PROSITE" id="PS51192">
    <property type="entry name" value="HELICASE_ATP_BIND_1"/>
    <property type="match status" value="1"/>
</dbReference>
<dbReference type="InterPro" id="IPR006141">
    <property type="entry name" value="Intein_N"/>
</dbReference>
<keyword evidence="5" id="KW-0378">Hydrolase</keyword>
<evidence type="ECO:0000259" key="3">
    <source>
        <dbReference type="PROSITE" id="PS50819"/>
    </source>
</evidence>
<dbReference type="GO" id="GO:0004386">
    <property type="term" value="F:helicase activity"/>
    <property type="evidence" value="ECO:0007669"/>
    <property type="project" value="UniProtKB-KW"/>
</dbReference>
<dbReference type="InterPro" id="IPR027434">
    <property type="entry name" value="Homing_endonucl"/>
</dbReference>
<dbReference type="Gene3D" id="2.170.16.10">
    <property type="entry name" value="Hedgehog/Intein (Hint) domain"/>
    <property type="match status" value="1"/>
</dbReference>
<dbReference type="Pfam" id="PF04851">
    <property type="entry name" value="ResIII"/>
    <property type="match status" value="1"/>
</dbReference>
<dbReference type="PRINTS" id="PR00379">
    <property type="entry name" value="INTEIN"/>
</dbReference>
<sequence length="819" mass="93470">MSVVVKRSALTEDQVHFIREMLVLQPKEKFHAYGKRKAKNVKPVVFYQMFASPNPEEKEEIYVFLPYRFAAALLGKNISEQHSYTPSIFHFTGTLRDYQEEDLPILVQHLDEYGTTSLCWDPGLGKCLAPGTKILMFDGTKKKVENVEVGDILMGDDSTQRHVLSTTSGMEAMYQIIPIKGEPFTVNKSHILTVWPSKQGIVHERRTKNGDVHFRVRWFDGVKMRSRTFHKRKEALLFSSETKKISIYDVALENYLKMSKTTRDLLKCLYVPVFYSAQSILLDPYFLGMWLGDGNSRGPHITNTDQEVIDYLKEFAKINDVNIKQKKQDPITYTLTGKVHGKNPILKQLQSLNLILNKHIPHIYKQNSVDVRLRLLAGLIDSDGWTNGTGSYEIAQKSDKLAEDIQDLCRSLGFACFTKKTMKYCWYKGEKRCGMYNIIRFYGDDAENIPVLIPRKRSKRTKNRNPLVTGFTVKPVGIGKYYGFTIDGNGRFLLGSFMVTHNTIMGAFLAAKYSLLTVVLTHRTPLIKQWRKTFAKVTDAQIWVVGEKKVPALFNVIICLDKRVKKIPVDIRNRVGMLIIDEAHAFCTISQVEGLLGFHPRYIIVATATLKRDDEMHHMIYAMCGNHNVTREFEKDFHVYKVETHISAVRIDRTDGGLGPQWHTLAKSLAFNDDRNNIIVQLVLKNPTYKIVILTGYVAHTKLLHKIFVGLKESVDYLCGPKKNYHDSRILVGTIDKIGTGFDEEAFCDDYGGIKINLGILAHSIASEKGLTQSVGRVFRAEFPNIMHLVDDDSTIDKHWKTAKRWYKSKGGILHETAQ</sequence>
<keyword evidence="5" id="KW-0547">Nucleotide-binding</keyword>
<dbReference type="PROSITE" id="PS50817">
    <property type="entry name" value="INTEIN_N_TER"/>
    <property type="match status" value="1"/>
</dbReference>
<name>A0A481ZA80_9VIRU</name>
<dbReference type="InterPro" id="IPR006142">
    <property type="entry name" value="INTEIN"/>
</dbReference>
<dbReference type="InterPro" id="IPR007869">
    <property type="entry name" value="Homing_endonuc_PI-Sce"/>
</dbReference>
<dbReference type="PROSITE" id="PS50819">
    <property type="entry name" value="INTEIN_ENDONUCLEASE"/>
    <property type="match status" value="1"/>
</dbReference>
<dbReference type="Pfam" id="PF05203">
    <property type="entry name" value="Hom_end_hint"/>
    <property type="match status" value="1"/>
</dbReference>
<dbReference type="SUPFAM" id="SSF52540">
    <property type="entry name" value="P-loop containing nucleoside triphosphate hydrolases"/>
    <property type="match status" value="1"/>
</dbReference>
<dbReference type="GO" id="GO:0004519">
    <property type="term" value="F:endonuclease activity"/>
    <property type="evidence" value="ECO:0007669"/>
    <property type="project" value="InterPro"/>
</dbReference>
<keyword evidence="5" id="KW-0067">ATP-binding</keyword>
<feature type="domain" description="Helicase ATP-binding" evidence="4">
    <location>
        <begin position="483"/>
        <end position="628"/>
    </location>
</feature>
<dbReference type="InterPro" id="IPR036844">
    <property type="entry name" value="Hint_dom_sf"/>
</dbReference>
<dbReference type="Pfam" id="PF05204">
    <property type="entry name" value="Hom_end"/>
    <property type="match status" value="1"/>
</dbReference>
<dbReference type="Gene3D" id="3.40.50.300">
    <property type="entry name" value="P-loop containing nucleotide triphosphate hydrolases"/>
    <property type="match status" value="2"/>
</dbReference>
<evidence type="ECO:0000256" key="2">
    <source>
        <dbReference type="ARBA" id="ARBA00023000"/>
    </source>
</evidence>